<protein>
    <submittedName>
        <fullName evidence="1">Uncharacterized protein</fullName>
    </submittedName>
</protein>
<comment type="caution">
    <text evidence="1">The sequence shown here is derived from an EMBL/GenBank/DDBJ whole genome shotgun (WGS) entry which is preliminary data.</text>
</comment>
<sequence>MAEKSPAKKLRNQVKGFLCDVSPIKDTYFDAVLQHEGEYSKVVVFKPQDHMHFHNAEKTQSLVTLEDVVLQPSTESSKKMDVFYTHSSKMSCVRDLGEAFNDNLSVGPKAVQLSELLNMHTKPTRVSINAKIIQEVRKGSGNVWDGRIPYGNCEVIHMYITQH</sequence>
<evidence type="ECO:0000313" key="1">
    <source>
        <dbReference type="EMBL" id="KAK2889544.1"/>
    </source>
</evidence>
<reference evidence="1" key="1">
    <citation type="submission" date="2023-08" db="EMBL/GenBank/DDBJ databases">
        <title>Chromosome-level Genome Assembly of mud carp (Cirrhinus molitorella).</title>
        <authorList>
            <person name="Liu H."/>
        </authorList>
    </citation>
    <scope>NUCLEOTIDE SEQUENCE</scope>
    <source>
        <strain evidence="1">Prfri</strain>
        <tissue evidence="1">Muscle</tissue>
    </source>
</reference>
<organism evidence="1 2">
    <name type="scientific">Cirrhinus molitorella</name>
    <name type="common">mud carp</name>
    <dbReference type="NCBI Taxonomy" id="172907"/>
    <lineage>
        <taxon>Eukaryota</taxon>
        <taxon>Metazoa</taxon>
        <taxon>Chordata</taxon>
        <taxon>Craniata</taxon>
        <taxon>Vertebrata</taxon>
        <taxon>Euteleostomi</taxon>
        <taxon>Actinopterygii</taxon>
        <taxon>Neopterygii</taxon>
        <taxon>Teleostei</taxon>
        <taxon>Ostariophysi</taxon>
        <taxon>Cypriniformes</taxon>
        <taxon>Cyprinidae</taxon>
        <taxon>Labeoninae</taxon>
        <taxon>Labeonini</taxon>
        <taxon>Cirrhinus</taxon>
    </lineage>
</organism>
<dbReference type="Proteomes" id="UP001187343">
    <property type="component" value="Unassembled WGS sequence"/>
</dbReference>
<dbReference type="EMBL" id="JAUYZG010000014">
    <property type="protein sequence ID" value="KAK2889544.1"/>
    <property type="molecule type" value="Genomic_DNA"/>
</dbReference>
<evidence type="ECO:0000313" key="2">
    <source>
        <dbReference type="Proteomes" id="UP001187343"/>
    </source>
</evidence>
<keyword evidence="2" id="KW-1185">Reference proteome</keyword>
<dbReference type="AlphaFoldDB" id="A0AA88PHI1"/>
<name>A0AA88PHI1_9TELE</name>
<accession>A0AA88PHI1</accession>
<proteinExistence type="predicted"/>
<gene>
    <name evidence="1" type="ORF">Q8A67_014919</name>
</gene>